<organism evidence="1">
    <name type="scientific">uncultured Paludibacter sp</name>
    <dbReference type="NCBI Taxonomy" id="497635"/>
    <lineage>
        <taxon>Bacteria</taxon>
        <taxon>Pseudomonadati</taxon>
        <taxon>Bacteroidota</taxon>
        <taxon>Bacteroidia</taxon>
        <taxon>Bacteroidales</taxon>
        <taxon>Paludibacteraceae</taxon>
        <taxon>Paludibacter</taxon>
        <taxon>environmental samples</taxon>
    </lineage>
</organism>
<dbReference type="AlphaFoldDB" id="A0A653A6M3"/>
<gene>
    <name evidence="1" type="ORF">TRIP_D200012</name>
</gene>
<proteinExistence type="predicted"/>
<reference evidence="1" key="1">
    <citation type="submission" date="2018-07" db="EMBL/GenBank/DDBJ databases">
        <authorList>
            <consortium name="Genoscope - CEA"/>
            <person name="William W."/>
        </authorList>
    </citation>
    <scope>NUCLEOTIDE SEQUENCE</scope>
    <source>
        <strain evidence="1">IK1</strain>
    </source>
</reference>
<dbReference type="EMBL" id="UPXZ01000013">
    <property type="protein sequence ID" value="VBB43663.1"/>
    <property type="molecule type" value="Genomic_DNA"/>
</dbReference>
<evidence type="ECO:0000313" key="1">
    <source>
        <dbReference type="EMBL" id="VBB43663.1"/>
    </source>
</evidence>
<protein>
    <submittedName>
        <fullName evidence="1">Uncharacterized protein</fullName>
    </submittedName>
</protein>
<accession>A0A653A6M3</accession>
<name>A0A653A6M3_9BACT</name>
<sequence length="41" mass="4811">MATIFRMRCIMKIVFAAYTQKEKQNLLITDFESITSNSPIR</sequence>